<evidence type="ECO:0000313" key="3">
    <source>
        <dbReference type="EMBL" id="KAK5091780.1"/>
    </source>
</evidence>
<keyword evidence="4" id="KW-1185">Reference proteome</keyword>
<evidence type="ECO:0000259" key="2">
    <source>
        <dbReference type="Pfam" id="PF12090"/>
    </source>
</evidence>
<sequence>MSKSTTTGTATKTKKPSVTIQANPPKSGLPPSSPASATKRLPGSAQTQTTPVANGVTTNGAGRASRRAPRVTIRTGAADNMPVEKKATIPPEPYVITSKFILKKHKDKPPSLIVHLHPAFWRFDQQEGSFSYQSEMRPFLEHLQKGTIPHDYLEEFRKEGVRFYDGCLIVRVVDHKKFVATDTIGSNKTGDEDKPFSIHNHNQFITPSPDQSPSKTDRPGSASDKENVEPEPKKEPLPEVPLRLTNRQPIEFLQVLRPTGLSRNMDLMLDFIAPDPKAKKPQKAGQPPTPGGTVPPTPINERPPALKKQKTRIDPQDQLVYEARIVNATAAPLYLEPATDLEHIEQIYKMLTDPLCNELPSSPKSRKRTFAELAADDAHAKEQERFMLIMDGKGSGTTAANASTLDSQAGLAPFQPRFERFNALDSIKRELNEKKQRENEKRLQDDELRRSQQQQQQEEETKRRNQQAAIEHKKQQAIQRQQQHQMQMQQRQDAMAGQQPQQPVAPAPQRRNNPNQVQPNAIPPNMHNQIMPPGSSPVIRQGTPHAASSPLAGPRPMMRNGSQTGGAGSPPRPGSSLQHGHPVAAGMMRQPSGQGGPSRNGTPQIPAGTPATMIATPVIRQGTPAHPMTHASPVNLNAMAMNTPQMAQATMQGQMPNGMHPNMNQQAQMAAIRRQQMQSAAMQQQMNGQPMNPQMVATLAQQQAQLERHAAMQQRQAAMQGTPQPQHMSPTPTQTQNYQAQVRKAMMQQMGGSQGSPAPNQMSPQAIQQMQMQMQMQMQAQQTQAMQNQQGQQPQQGQARPQMNPQMQQLLQNYTMTFFKQAITLEAQKYGGNPGMIPGQVKHQLQQNAQKMALQHLGKMRQHQAQQQQQQQQQQQGQQMQNGMTNGQQGGQMVNGNMQMAGNMNPNMAAQQFQNQAAFMQQQQRLQNAQAQMQQNYQHQLTQHMNQQQGPR</sequence>
<reference evidence="3 4" key="1">
    <citation type="submission" date="2023-08" db="EMBL/GenBank/DDBJ databases">
        <title>Black Yeasts Isolated from many extreme environments.</title>
        <authorList>
            <person name="Coleine C."/>
            <person name="Stajich J.E."/>
            <person name="Selbmann L."/>
        </authorList>
    </citation>
    <scope>NUCLEOTIDE SEQUENCE [LARGE SCALE GENOMIC DNA]</scope>
    <source>
        <strain evidence="3 4">CCFEE 5910</strain>
    </source>
</reference>
<dbReference type="EMBL" id="JAVRRJ010000001">
    <property type="protein sequence ID" value="KAK5091780.1"/>
    <property type="molecule type" value="Genomic_DNA"/>
</dbReference>
<evidence type="ECO:0000256" key="1">
    <source>
        <dbReference type="SAM" id="MobiDB-lite"/>
    </source>
</evidence>
<dbReference type="PANTHER" id="PTHR13526:SF8">
    <property type="entry name" value="TRANSCRIPTION FACTOR SPT20 HOMOLOG"/>
    <property type="match status" value="1"/>
</dbReference>
<protein>
    <recommendedName>
        <fullName evidence="2">Spt20-like SEP domain-containing protein</fullName>
    </recommendedName>
</protein>
<feature type="region of interest" description="Disordered" evidence="1">
    <location>
        <begin position="432"/>
        <end position="610"/>
    </location>
</feature>
<feature type="domain" description="Spt20-like SEP" evidence="2">
    <location>
        <begin position="107"/>
        <end position="348"/>
    </location>
</feature>
<dbReference type="PANTHER" id="PTHR13526">
    <property type="entry name" value="TRANSCRIPTION FACTOR SPT20 HOMOLOG"/>
    <property type="match status" value="1"/>
</dbReference>
<feature type="region of interest" description="Disordered" evidence="1">
    <location>
        <begin position="769"/>
        <end position="803"/>
    </location>
</feature>
<feature type="compositionally biased region" description="Low complexity" evidence="1">
    <location>
        <begin position="476"/>
        <end position="520"/>
    </location>
</feature>
<name>A0AAN7T8H3_9EURO</name>
<feature type="compositionally biased region" description="Basic and acidic residues" evidence="1">
    <location>
        <begin position="432"/>
        <end position="450"/>
    </location>
</feature>
<feature type="region of interest" description="Disordered" evidence="1">
    <location>
        <begin position="183"/>
        <end position="242"/>
    </location>
</feature>
<dbReference type="GO" id="GO:0006357">
    <property type="term" value="P:regulation of transcription by RNA polymerase II"/>
    <property type="evidence" value="ECO:0007669"/>
    <property type="project" value="TreeGrafter"/>
</dbReference>
<dbReference type="AlphaFoldDB" id="A0AAN7T8H3"/>
<feature type="compositionally biased region" description="Polar residues" evidence="1">
    <location>
        <begin position="199"/>
        <end position="214"/>
    </location>
</feature>
<feature type="region of interest" description="Disordered" evidence="1">
    <location>
        <begin position="855"/>
        <end position="904"/>
    </location>
</feature>
<dbReference type="Pfam" id="PF12090">
    <property type="entry name" value="Spt20_SEP"/>
    <property type="match status" value="1"/>
</dbReference>
<feature type="compositionally biased region" description="Basic and acidic residues" evidence="1">
    <location>
        <begin position="215"/>
        <end position="237"/>
    </location>
</feature>
<gene>
    <name evidence="3" type="ORF">LTR05_001965</name>
</gene>
<proteinExistence type="predicted"/>
<feature type="region of interest" description="Disordered" evidence="1">
    <location>
        <begin position="276"/>
        <end position="312"/>
    </location>
</feature>
<feature type="region of interest" description="Disordered" evidence="1">
    <location>
        <begin position="1"/>
        <end position="74"/>
    </location>
</feature>
<dbReference type="InterPro" id="IPR021950">
    <property type="entry name" value="Spt20"/>
</dbReference>
<feature type="compositionally biased region" description="Polar residues" evidence="1">
    <location>
        <begin position="44"/>
        <end position="60"/>
    </location>
</feature>
<feature type="compositionally biased region" description="Pro residues" evidence="1">
    <location>
        <begin position="287"/>
        <end position="298"/>
    </location>
</feature>
<dbReference type="Proteomes" id="UP001309876">
    <property type="component" value="Unassembled WGS sequence"/>
</dbReference>
<dbReference type="GO" id="GO:0000124">
    <property type="term" value="C:SAGA complex"/>
    <property type="evidence" value="ECO:0007669"/>
    <property type="project" value="InterPro"/>
</dbReference>
<organism evidence="3 4">
    <name type="scientific">Lithohypha guttulata</name>
    <dbReference type="NCBI Taxonomy" id="1690604"/>
    <lineage>
        <taxon>Eukaryota</taxon>
        <taxon>Fungi</taxon>
        <taxon>Dikarya</taxon>
        <taxon>Ascomycota</taxon>
        <taxon>Pezizomycotina</taxon>
        <taxon>Eurotiomycetes</taxon>
        <taxon>Chaetothyriomycetidae</taxon>
        <taxon>Chaetothyriales</taxon>
        <taxon>Trichomeriaceae</taxon>
        <taxon>Lithohypha</taxon>
    </lineage>
</organism>
<dbReference type="GO" id="GO:0003712">
    <property type="term" value="F:transcription coregulator activity"/>
    <property type="evidence" value="ECO:0007669"/>
    <property type="project" value="InterPro"/>
</dbReference>
<feature type="compositionally biased region" description="Low complexity" evidence="1">
    <location>
        <begin position="1"/>
        <end position="11"/>
    </location>
</feature>
<comment type="caution">
    <text evidence="3">The sequence shown here is derived from an EMBL/GenBank/DDBJ whole genome shotgun (WGS) entry which is preliminary data.</text>
</comment>
<evidence type="ECO:0000313" key="4">
    <source>
        <dbReference type="Proteomes" id="UP001309876"/>
    </source>
</evidence>
<dbReference type="InterPro" id="IPR046468">
    <property type="entry name" value="Spt20-like_SEP"/>
</dbReference>
<feature type="region of interest" description="Disordered" evidence="1">
    <location>
        <begin position="924"/>
        <end position="952"/>
    </location>
</feature>
<feature type="compositionally biased region" description="Low complexity" evidence="1">
    <location>
        <begin position="863"/>
        <end position="904"/>
    </location>
</feature>
<accession>A0AAN7T8H3</accession>